<keyword evidence="6" id="KW-1185">Reference proteome</keyword>
<dbReference type="InterPro" id="IPR020449">
    <property type="entry name" value="Tscrpt_reg_AraC-type_HTH"/>
</dbReference>
<dbReference type="Proteomes" id="UP000318405">
    <property type="component" value="Unassembled WGS sequence"/>
</dbReference>
<dbReference type="GO" id="GO:0003700">
    <property type="term" value="F:DNA-binding transcription factor activity"/>
    <property type="evidence" value="ECO:0007669"/>
    <property type="project" value="InterPro"/>
</dbReference>
<evidence type="ECO:0000259" key="4">
    <source>
        <dbReference type="PROSITE" id="PS01124"/>
    </source>
</evidence>
<dbReference type="Pfam" id="PF12833">
    <property type="entry name" value="HTH_18"/>
    <property type="match status" value="1"/>
</dbReference>
<dbReference type="AlphaFoldDB" id="A0A556AXA1"/>
<keyword evidence="1" id="KW-0805">Transcription regulation</keyword>
<dbReference type="Pfam" id="PF12852">
    <property type="entry name" value="Cupin_6"/>
    <property type="match status" value="1"/>
</dbReference>
<dbReference type="RefSeq" id="WP_143947079.1">
    <property type="nucleotide sequence ID" value="NZ_BAABMB010000004.1"/>
</dbReference>
<keyword evidence="2" id="KW-0238">DNA-binding</keyword>
<proteinExistence type="predicted"/>
<organism evidence="5 6">
    <name type="scientific">Verticiella sediminum</name>
    <dbReference type="NCBI Taxonomy" id="1247510"/>
    <lineage>
        <taxon>Bacteria</taxon>
        <taxon>Pseudomonadati</taxon>
        <taxon>Pseudomonadota</taxon>
        <taxon>Betaproteobacteria</taxon>
        <taxon>Burkholderiales</taxon>
        <taxon>Alcaligenaceae</taxon>
        <taxon>Verticiella</taxon>
    </lineage>
</organism>
<dbReference type="InterPro" id="IPR009057">
    <property type="entry name" value="Homeodomain-like_sf"/>
</dbReference>
<dbReference type="GO" id="GO:0043565">
    <property type="term" value="F:sequence-specific DNA binding"/>
    <property type="evidence" value="ECO:0007669"/>
    <property type="project" value="InterPro"/>
</dbReference>
<keyword evidence="3" id="KW-0804">Transcription</keyword>
<dbReference type="Gene3D" id="1.10.10.60">
    <property type="entry name" value="Homeodomain-like"/>
    <property type="match status" value="1"/>
</dbReference>
<dbReference type="SUPFAM" id="SSF46689">
    <property type="entry name" value="Homeodomain-like"/>
    <property type="match status" value="2"/>
</dbReference>
<dbReference type="PANTHER" id="PTHR46796">
    <property type="entry name" value="HTH-TYPE TRANSCRIPTIONAL ACTIVATOR RHAS-RELATED"/>
    <property type="match status" value="1"/>
</dbReference>
<reference evidence="5 6" key="1">
    <citation type="submission" date="2019-07" db="EMBL/GenBank/DDBJ databases">
        <title>Qingshengfaniella alkalisoli gen. nov., sp. nov., isolated from saline soil.</title>
        <authorList>
            <person name="Xu L."/>
            <person name="Huang X.-X."/>
            <person name="Sun J.-Q."/>
        </authorList>
    </citation>
    <scope>NUCLEOTIDE SEQUENCE [LARGE SCALE GENOMIC DNA]</scope>
    <source>
        <strain evidence="5 6">DSM 27279</strain>
    </source>
</reference>
<evidence type="ECO:0000313" key="5">
    <source>
        <dbReference type="EMBL" id="TSH97554.1"/>
    </source>
</evidence>
<gene>
    <name evidence="5" type="ORF">FOZ76_05150</name>
</gene>
<comment type="caution">
    <text evidence="5">The sequence shown here is derived from an EMBL/GenBank/DDBJ whole genome shotgun (WGS) entry which is preliminary data.</text>
</comment>
<dbReference type="PRINTS" id="PR00032">
    <property type="entry name" value="HTHARAC"/>
</dbReference>
<dbReference type="PROSITE" id="PS00041">
    <property type="entry name" value="HTH_ARAC_FAMILY_1"/>
    <property type="match status" value="1"/>
</dbReference>
<feature type="domain" description="HTH araC/xylS-type" evidence="4">
    <location>
        <begin position="208"/>
        <end position="306"/>
    </location>
</feature>
<evidence type="ECO:0000256" key="2">
    <source>
        <dbReference type="ARBA" id="ARBA00023125"/>
    </source>
</evidence>
<dbReference type="PROSITE" id="PS01124">
    <property type="entry name" value="HTH_ARAC_FAMILY_2"/>
    <property type="match status" value="1"/>
</dbReference>
<dbReference type="InterPro" id="IPR018062">
    <property type="entry name" value="HTH_AraC-typ_CS"/>
</dbReference>
<evidence type="ECO:0000256" key="3">
    <source>
        <dbReference type="ARBA" id="ARBA00023163"/>
    </source>
</evidence>
<protein>
    <submittedName>
        <fullName evidence="5">AraC family transcriptional regulator</fullName>
    </submittedName>
</protein>
<dbReference type="InterPro" id="IPR018060">
    <property type="entry name" value="HTH_AraC"/>
</dbReference>
<dbReference type="SMART" id="SM00342">
    <property type="entry name" value="HTH_ARAC"/>
    <property type="match status" value="1"/>
</dbReference>
<dbReference type="EMBL" id="VLTJ01000008">
    <property type="protein sequence ID" value="TSH97554.1"/>
    <property type="molecule type" value="Genomic_DNA"/>
</dbReference>
<evidence type="ECO:0000256" key="1">
    <source>
        <dbReference type="ARBA" id="ARBA00023015"/>
    </source>
</evidence>
<dbReference type="InterPro" id="IPR032783">
    <property type="entry name" value="AraC_lig"/>
</dbReference>
<dbReference type="PANTHER" id="PTHR46796:SF7">
    <property type="entry name" value="ARAC FAMILY TRANSCRIPTIONAL REGULATOR"/>
    <property type="match status" value="1"/>
</dbReference>
<sequence length="309" mass="33069">MKLSRSSKPVLDPLSDVLDVLGARVTRRTRLEAAGRWALEFPAVDRLKFVALLRGSQWMLLPGRAPQLLNEGDICLLGRIAYAVASDPDVTPIDGQTVFGSGCDVACIGGDDTIGIGGTVTFAASNADFLLERMPAFMIVPRSSPASAAIATILALVNNEIERDTMGSEIVSARLADVLVVEAIRAYAGDFEQTQMGWLGAISDPRLGRALRAIHEDVAQPWTVARLASVAGMSRAAFSAEFSRRLGQPPLAYLRAWRLTIARAALARGDTTIARIASKVGYTSQSAFSHAFRRAFGSPPKASARLPPH</sequence>
<dbReference type="InterPro" id="IPR050204">
    <property type="entry name" value="AraC_XylS_family_regulators"/>
</dbReference>
<accession>A0A556AXA1</accession>
<name>A0A556AXA1_9BURK</name>
<dbReference type="OrthoDB" id="9789899at2"/>
<evidence type="ECO:0000313" key="6">
    <source>
        <dbReference type="Proteomes" id="UP000318405"/>
    </source>
</evidence>